<dbReference type="PANTHER" id="PTHR43401">
    <property type="entry name" value="L-THREONINE 3-DEHYDROGENASE"/>
    <property type="match status" value="1"/>
</dbReference>
<keyword evidence="2" id="KW-0862">Zinc</keyword>
<comment type="caution">
    <text evidence="5">The sequence shown here is derived from an EMBL/GenBank/DDBJ whole genome shotgun (WGS) entry which is preliminary data.</text>
</comment>
<dbReference type="EMBL" id="LAZR01063847">
    <property type="protein sequence ID" value="KKK58693.1"/>
    <property type="molecule type" value="Genomic_DNA"/>
</dbReference>
<dbReference type="InterPro" id="IPR036291">
    <property type="entry name" value="NAD(P)-bd_dom_sf"/>
</dbReference>
<dbReference type="Gene3D" id="3.90.180.10">
    <property type="entry name" value="Medium-chain alcohol dehydrogenases, catalytic domain"/>
    <property type="match status" value="1"/>
</dbReference>
<dbReference type="PANTHER" id="PTHR43401:SF2">
    <property type="entry name" value="L-THREONINE 3-DEHYDROGENASE"/>
    <property type="match status" value="1"/>
</dbReference>
<evidence type="ECO:0000256" key="2">
    <source>
        <dbReference type="ARBA" id="ARBA00022833"/>
    </source>
</evidence>
<dbReference type="InterPro" id="IPR011032">
    <property type="entry name" value="GroES-like_sf"/>
</dbReference>
<keyword evidence="1" id="KW-0479">Metal-binding</keyword>
<dbReference type="Pfam" id="PF08240">
    <property type="entry name" value="ADH_N"/>
    <property type="match status" value="1"/>
</dbReference>
<dbReference type="PROSITE" id="PS00059">
    <property type="entry name" value="ADH_ZINC"/>
    <property type="match status" value="1"/>
</dbReference>
<reference evidence="5" key="1">
    <citation type="journal article" date="2015" name="Nature">
        <title>Complex archaea that bridge the gap between prokaryotes and eukaryotes.</title>
        <authorList>
            <person name="Spang A."/>
            <person name="Saw J.H."/>
            <person name="Jorgensen S.L."/>
            <person name="Zaremba-Niedzwiedzka K."/>
            <person name="Martijn J."/>
            <person name="Lind A.E."/>
            <person name="van Eijk R."/>
            <person name="Schleper C."/>
            <person name="Guy L."/>
            <person name="Ettema T.J."/>
        </authorList>
    </citation>
    <scope>NUCLEOTIDE SEQUENCE</scope>
</reference>
<dbReference type="InterPro" id="IPR013154">
    <property type="entry name" value="ADH-like_N"/>
</dbReference>
<gene>
    <name evidence="5" type="ORF">LCGC14_3041860</name>
</gene>
<evidence type="ECO:0000256" key="3">
    <source>
        <dbReference type="ARBA" id="ARBA00023002"/>
    </source>
</evidence>
<name>A0A0F8WPT0_9ZZZZ</name>
<dbReference type="InterPro" id="IPR002328">
    <property type="entry name" value="ADH_Zn_CS"/>
</dbReference>
<dbReference type="GO" id="GO:0008270">
    <property type="term" value="F:zinc ion binding"/>
    <property type="evidence" value="ECO:0007669"/>
    <property type="project" value="InterPro"/>
</dbReference>
<evidence type="ECO:0000256" key="1">
    <source>
        <dbReference type="ARBA" id="ARBA00022723"/>
    </source>
</evidence>
<sequence length="219" mass="23024">MGVGAVNRVAVWTGDNRVEIEERTVPRPGPGEVLLKIKAAGICGTDMHMLSGAHPHAKSPLVPGHEFAGDIVEIGRGVDKRLSGMRVGSDSYIGCGKCVYCLSGKVQLCDKGTRELGIDLDGGWAEYIVVPERNVYFLPDDVEYHEAGAGCILNCPMAAVEMVGIKPGDTVLIIGDGPSSLIMLQLAGLKGAAGVIVAGHREKRLAIARQLGADLVVNT</sequence>
<feature type="domain" description="Alcohol dehydrogenase-like N-terminal" evidence="4">
    <location>
        <begin position="29"/>
        <end position="140"/>
    </location>
</feature>
<dbReference type="SUPFAM" id="SSF51735">
    <property type="entry name" value="NAD(P)-binding Rossmann-fold domains"/>
    <property type="match status" value="1"/>
</dbReference>
<organism evidence="5">
    <name type="scientific">marine sediment metagenome</name>
    <dbReference type="NCBI Taxonomy" id="412755"/>
    <lineage>
        <taxon>unclassified sequences</taxon>
        <taxon>metagenomes</taxon>
        <taxon>ecological metagenomes</taxon>
    </lineage>
</organism>
<dbReference type="Gene3D" id="3.40.50.720">
    <property type="entry name" value="NAD(P)-binding Rossmann-like Domain"/>
    <property type="match status" value="1"/>
</dbReference>
<protein>
    <recommendedName>
        <fullName evidence="4">Alcohol dehydrogenase-like N-terminal domain-containing protein</fullName>
    </recommendedName>
</protein>
<evidence type="ECO:0000313" key="5">
    <source>
        <dbReference type="EMBL" id="KKK58693.1"/>
    </source>
</evidence>
<proteinExistence type="predicted"/>
<keyword evidence="3" id="KW-0560">Oxidoreductase</keyword>
<dbReference type="SUPFAM" id="SSF50129">
    <property type="entry name" value="GroES-like"/>
    <property type="match status" value="1"/>
</dbReference>
<evidence type="ECO:0000259" key="4">
    <source>
        <dbReference type="Pfam" id="PF08240"/>
    </source>
</evidence>
<dbReference type="GO" id="GO:0016491">
    <property type="term" value="F:oxidoreductase activity"/>
    <property type="evidence" value="ECO:0007669"/>
    <property type="project" value="UniProtKB-KW"/>
</dbReference>
<feature type="non-terminal residue" evidence="5">
    <location>
        <position position="219"/>
    </location>
</feature>
<accession>A0A0F8WPT0</accession>
<dbReference type="InterPro" id="IPR050129">
    <property type="entry name" value="Zn_alcohol_dh"/>
</dbReference>
<dbReference type="AlphaFoldDB" id="A0A0F8WPT0"/>